<keyword evidence="2" id="KW-1185">Reference proteome</keyword>
<protein>
    <submittedName>
        <fullName evidence="1">Uncharacterized protein</fullName>
    </submittedName>
</protein>
<proteinExistence type="predicted"/>
<accession>L1N0H2</accession>
<dbReference type="PATRIC" id="fig|1127699.3.peg.2133"/>
<evidence type="ECO:0000313" key="1">
    <source>
        <dbReference type="EMBL" id="EKX96850.1"/>
    </source>
</evidence>
<dbReference type="Proteomes" id="UP000010433">
    <property type="component" value="Unassembled WGS sequence"/>
</dbReference>
<dbReference type="EMBL" id="AMEP01000150">
    <property type="protein sequence ID" value="EKX96850.1"/>
    <property type="molecule type" value="Genomic_DNA"/>
</dbReference>
<reference evidence="1 2" key="1">
    <citation type="submission" date="2012-05" db="EMBL/GenBank/DDBJ databases">
        <authorList>
            <person name="Weinstock G."/>
            <person name="Sodergren E."/>
            <person name="Lobos E.A."/>
            <person name="Fulton L."/>
            <person name="Fulton R."/>
            <person name="Courtney L."/>
            <person name="Fronick C."/>
            <person name="O'Laughlin M."/>
            <person name="Godfrey J."/>
            <person name="Wilson R.M."/>
            <person name="Miner T."/>
            <person name="Farmer C."/>
            <person name="Delehaunty K."/>
            <person name="Cordes M."/>
            <person name="Minx P."/>
            <person name="Tomlinson C."/>
            <person name="Chen J."/>
            <person name="Wollam A."/>
            <person name="Pepin K.H."/>
            <person name="Bhonagiri V."/>
            <person name="Zhang X."/>
            <person name="Suruliraj S."/>
            <person name="Warren W."/>
            <person name="Mitreva M."/>
            <person name="Mardis E.R."/>
            <person name="Wilson R.K."/>
        </authorList>
    </citation>
    <scope>NUCLEOTIDE SEQUENCE [LARGE SCALE GENOMIC DNA]</scope>
    <source>
        <strain evidence="1 2">F0055</strain>
    </source>
</reference>
<organism evidence="1 2">
    <name type="scientific">Hoylesella saccharolytica F0055</name>
    <dbReference type="NCBI Taxonomy" id="1127699"/>
    <lineage>
        <taxon>Bacteria</taxon>
        <taxon>Pseudomonadati</taxon>
        <taxon>Bacteroidota</taxon>
        <taxon>Bacteroidia</taxon>
        <taxon>Bacteroidales</taxon>
        <taxon>Prevotellaceae</taxon>
        <taxon>Hoylesella</taxon>
    </lineage>
</organism>
<gene>
    <name evidence="1" type="ORF">HMPREF9151_02333</name>
</gene>
<evidence type="ECO:0000313" key="2">
    <source>
        <dbReference type="Proteomes" id="UP000010433"/>
    </source>
</evidence>
<dbReference type="AlphaFoldDB" id="L1N0H2"/>
<name>L1N0H2_9BACT</name>
<sequence>MMFCMLKAMFLQLKTYAFGFSELIFDQIKEKFSLFGESNL</sequence>
<comment type="caution">
    <text evidence="1">The sequence shown here is derived from an EMBL/GenBank/DDBJ whole genome shotgun (WGS) entry which is preliminary data.</text>
</comment>
<dbReference type="HOGENOM" id="CLU_219443_0_0_10"/>